<keyword evidence="1" id="KW-0732">Signal</keyword>
<dbReference type="CDD" id="cd23507">
    <property type="entry name" value="hydrophobin_I"/>
    <property type="match status" value="1"/>
</dbReference>
<feature type="chain" id="PRO_5034369435" description="Hydrophobin" evidence="1">
    <location>
        <begin position="18"/>
        <end position="68"/>
    </location>
</feature>
<keyword evidence="3" id="KW-1185">Reference proteome</keyword>
<name>A0A8H5ARB8_9AGAR</name>
<feature type="signal peptide" evidence="1">
    <location>
        <begin position="1"/>
        <end position="17"/>
    </location>
</feature>
<evidence type="ECO:0000313" key="2">
    <source>
        <dbReference type="EMBL" id="KAF5309501.1"/>
    </source>
</evidence>
<proteinExistence type="predicted"/>
<evidence type="ECO:0000256" key="1">
    <source>
        <dbReference type="SAM" id="SignalP"/>
    </source>
</evidence>
<comment type="caution">
    <text evidence="2">The sequence shown here is derived from an EMBL/GenBank/DDBJ whole genome shotgun (WGS) entry which is preliminary data.</text>
</comment>
<evidence type="ECO:0008006" key="4">
    <source>
        <dbReference type="Google" id="ProtNLM"/>
    </source>
</evidence>
<protein>
    <recommendedName>
        <fullName evidence="4">Hydrophobin</fullName>
    </recommendedName>
</protein>
<accession>A0A8H5ARB8</accession>
<dbReference type="EMBL" id="JAACJJ010000059">
    <property type="protein sequence ID" value="KAF5309501.1"/>
    <property type="molecule type" value="Genomic_DNA"/>
</dbReference>
<dbReference type="AlphaFoldDB" id="A0A8H5ARB8"/>
<dbReference type="Proteomes" id="UP000567179">
    <property type="component" value="Unassembled WGS sequence"/>
</dbReference>
<evidence type="ECO:0000313" key="3">
    <source>
        <dbReference type="Proteomes" id="UP000567179"/>
    </source>
</evidence>
<sequence>MHFPTLVFLAFPALAFANPLRRQSQCSSPVLECCATVEEANSADVARLAAILGVVLAPSSGPIGVAQQ</sequence>
<reference evidence="2 3" key="1">
    <citation type="journal article" date="2020" name="ISME J.">
        <title>Uncovering the hidden diversity of litter-decomposition mechanisms in mushroom-forming fungi.</title>
        <authorList>
            <person name="Floudas D."/>
            <person name="Bentzer J."/>
            <person name="Ahren D."/>
            <person name="Johansson T."/>
            <person name="Persson P."/>
            <person name="Tunlid A."/>
        </authorList>
    </citation>
    <scope>NUCLEOTIDE SEQUENCE [LARGE SCALE GENOMIC DNA]</scope>
    <source>
        <strain evidence="2 3">CBS 101986</strain>
    </source>
</reference>
<gene>
    <name evidence="2" type="ORF">D9619_012488</name>
</gene>
<organism evidence="2 3">
    <name type="scientific">Psilocybe cf. subviscida</name>
    <dbReference type="NCBI Taxonomy" id="2480587"/>
    <lineage>
        <taxon>Eukaryota</taxon>
        <taxon>Fungi</taxon>
        <taxon>Dikarya</taxon>
        <taxon>Basidiomycota</taxon>
        <taxon>Agaricomycotina</taxon>
        <taxon>Agaricomycetes</taxon>
        <taxon>Agaricomycetidae</taxon>
        <taxon>Agaricales</taxon>
        <taxon>Agaricineae</taxon>
        <taxon>Strophariaceae</taxon>
        <taxon>Psilocybe</taxon>
    </lineage>
</organism>